<name>A0AAN0ITG4_AMPQE</name>
<dbReference type="GO" id="GO:0006310">
    <property type="term" value="P:DNA recombination"/>
    <property type="evidence" value="ECO:0007669"/>
    <property type="project" value="UniProtKB-KW"/>
</dbReference>
<reference evidence="4" key="2">
    <citation type="submission" date="2024-06" db="UniProtKB">
        <authorList>
            <consortium name="EnsemblMetazoa"/>
        </authorList>
    </citation>
    <scope>IDENTIFICATION</scope>
</reference>
<dbReference type="Proteomes" id="UP000007879">
    <property type="component" value="Unassembled WGS sequence"/>
</dbReference>
<dbReference type="GeneID" id="105316053"/>
<dbReference type="InterPro" id="IPR010998">
    <property type="entry name" value="Integrase_recombinase_N"/>
</dbReference>
<evidence type="ECO:0000313" key="4">
    <source>
        <dbReference type="EnsemblMetazoa" id="XP_011409152.1"/>
    </source>
</evidence>
<keyword evidence="1" id="KW-0238">DNA-binding</keyword>
<dbReference type="PROSITE" id="PS51900">
    <property type="entry name" value="CB"/>
    <property type="match status" value="1"/>
</dbReference>
<accession>A0AAN0ITG4</accession>
<evidence type="ECO:0000256" key="2">
    <source>
        <dbReference type="ARBA" id="ARBA00023172"/>
    </source>
</evidence>
<proteinExistence type="predicted"/>
<keyword evidence="5" id="KW-1185">Reference proteome</keyword>
<protein>
    <recommendedName>
        <fullName evidence="3">Core-binding (CB) domain-containing protein</fullName>
    </recommendedName>
</protein>
<dbReference type="RefSeq" id="XP_011409152.1">
    <property type="nucleotide sequence ID" value="XM_011410850.1"/>
</dbReference>
<evidence type="ECO:0000259" key="3">
    <source>
        <dbReference type="PROSITE" id="PS51900"/>
    </source>
</evidence>
<dbReference type="InterPro" id="IPR013762">
    <property type="entry name" value="Integrase-like_cat_sf"/>
</dbReference>
<dbReference type="InterPro" id="IPR011010">
    <property type="entry name" value="DNA_brk_join_enz"/>
</dbReference>
<dbReference type="AlphaFoldDB" id="A0AAN0ITG4"/>
<sequence length="359" mass="38952">MPRLSWTSAAAKASEWSQVNIAAKELFPLVVAIAIWGPQCKDSQICLNSDNQAVARCCQCSSTSSYSGPPHTGRSCSGLFRRGLADSSASSYATAQRPFLSFCAECNITPLPLSEHTLCLFAAFLANQGLQARTIQAYLSALRHFQISAGLPAPPLSSWPWLHYITRGIRRSQGSSHRVRLPITASIMRDLMIRWAQPGGGGLKNQLFQAVACTAFFGFFRMGELLPEKAGAPPPMLLSDLSTDSHSAPSIFQLLWRRSKTDPFGKEVKVTLSRSGKEICPVKTMSSYLTIWPRSKGPLFIWEDGNPLLKEQFVAGVRKALAEGGKNPDCFAGHSFRIGAVTTAAAAGVLAHIIKNLGR</sequence>
<dbReference type="Gene3D" id="1.10.150.130">
    <property type="match status" value="1"/>
</dbReference>
<dbReference type="PANTHER" id="PTHR34605">
    <property type="entry name" value="PHAGE_INTEGRASE DOMAIN-CONTAINING PROTEIN"/>
    <property type="match status" value="1"/>
</dbReference>
<dbReference type="KEGG" id="aqu:105316053"/>
<dbReference type="GO" id="GO:0015074">
    <property type="term" value="P:DNA integration"/>
    <property type="evidence" value="ECO:0007669"/>
    <property type="project" value="InterPro"/>
</dbReference>
<evidence type="ECO:0000256" key="1">
    <source>
        <dbReference type="ARBA" id="ARBA00023125"/>
    </source>
</evidence>
<feature type="domain" description="Core-binding (CB)" evidence="3">
    <location>
        <begin position="71"/>
        <end position="150"/>
    </location>
</feature>
<dbReference type="EnsemblMetazoa" id="XM_011410850.1">
    <property type="protein sequence ID" value="XP_011409152.1"/>
    <property type="gene ID" value="LOC105316053"/>
</dbReference>
<evidence type="ECO:0000313" key="5">
    <source>
        <dbReference type="Proteomes" id="UP000007879"/>
    </source>
</evidence>
<dbReference type="PANTHER" id="PTHR34605:SF3">
    <property type="entry name" value="P CELL-TYPE AGGLUTINATION PROTEIN MAP4-LIKE-RELATED"/>
    <property type="match status" value="1"/>
</dbReference>
<reference evidence="5" key="1">
    <citation type="journal article" date="2010" name="Nature">
        <title>The Amphimedon queenslandica genome and the evolution of animal complexity.</title>
        <authorList>
            <person name="Srivastava M."/>
            <person name="Simakov O."/>
            <person name="Chapman J."/>
            <person name="Fahey B."/>
            <person name="Gauthier M.E."/>
            <person name="Mitros T."/>
            <person name="Richards G.S."/>
            <person name="Conaco C."/>
            <person name="Dacre M."/>
            <person name="Hellsten U."/>
            <person name="Larroux C."/>
            <person name="Putnam N.H."/>
            <person name="Stanke M."/>
            <person name="Adamska M."/>
            <person name="Darling A."/>
            <person name="Degnan S.M."/>
            <person name="Oakley T.H."/>
            <person name="Plachetzki D.C."/>
            <person name="Zhai Y."/>
            <person name="Adamski M."/>
            <person name="Calcino A."/>
            <person name="Cummins S.F."/>
            <person name="Goodstein D.M."/>
            <person name="Harris C."/>
            <person name="Jackson D.J."/>
            <person name="Leys S.P."/>
            <person name="Shu S."/>
            <person name="Woodcroft B.J."/>
            <person name="Vervoort M."/>
            <person name="Kosik K.S."/>
            <person name="Manning G."/>
            <person name="Degnan B.M."/>
            <person name="Rokhsar D.S."/>
        </authorList>
    </citation>
    <scope>NUCLEOTIDE SEQUENCE [LARGE SCALE GENOMIC DNA]</scope>
</reference>
<organism evidence="4 5">
    <name type="scientific">Amphimedon queenslandica</name>
    <name type="common">Sponge</name>
    <dbReference type="NCBI Taxonomy" id="400682"/>
    <lineage>
        <taxon>Eukaryota</taxon>
        <taxon>Metazoa</taxon>
        <taxon>Porifera</taxon>
        <taxon>Demospongiae</taxon>
        <taxon>Heteroscleromorpha</taxon>
        <taxon>Haplosclerida</taxon>
        <taxon>Niphatidae</taxon>
        <taxon>Amphimedon</taxon>
    </lineage>
</organism>
<dbReference type="SUPFAM" id="SSF47823">
    <property type="entry name" value="lambda integrase-like, N-terminal domain"/>
    <property type="match status" value="1"/>
</dbReference>
<dbReference type="InterPro" id="IPR052925">
    <property type="entry name" value="Phage_Integrase-like_Recomb"/>
</dbReference>
<dbReference type="InterPro" id="IPR044068">
    <property type="entry name" value="CB"/>
</dbReference>
<dbReference type="GO" id="GO:0003677">
    <property type="term" value="F:DNA binding"/>
    <property type="evidence" value="ECO:0007669"/>
    <property type="project" value="UniProtKB-KW"/>
</dbReference>
<dbReference type="SUPFAM" id="SSF56349">
    <property type="entry name" value="DNA breaking-rejoining enzymes"/>
    <property type="match status" value="1"/>
</dbReference>
<dbReference type="Gene3D" id="1.10.443.10">
    <property type="entry name" value="Intergrase catalytic core"/>
    <property type="match status" value="1"/>
</dbReference>
<keyword evidence="2" id="KW-0233">DNA recombination</keyword>